<evidence type="ECO:0000313" key="4">
    <source>
        <dbReference type="Proteomes" id="UP000030765"/>
    </source>
</evidence>
<evidence type="ECO:0000313" key="3">
    <source>
        <dbReference type="EnsemblMetazoa" id="ASIC021766-PA"/>
    </source>
</evidence>
<dbReference type="VEuPathDB" id="VectorBase:ASIC021766"/>
<keyword evidence="4" id="KW-1185">Reference proteome</keyword>
<dbReference type="Proteomes" id="UP000030765">
    <property type="component" value="Unassembled WGS sequence"/>
</dbReference>
<gene>
    <name evidence="2" type="ORF">ZHAS_00021766</name>
</gene>
<feature type="signal peptide" evidence="1">
    <location>
        <begin position="1"/>
        <end position="21"/>
    </location>
</feature>
<feature type="chain" id="PRO_5010760063" evidence="1">
    <location>
        <begin position="22"/>
        <end position="99"/>
    </location>
</feature>
<dbReference type="EMBL" id="KE525420">
    <property type="protein sequence ID" value="KFB53536.1"/>
    <property type="molecule type" value="Genomic_DNA"/>
</dbReference>
<dbReference type="EnsemblMetazoa" id="ASIC021766-RA">
    <property type="protein sequence ID" value="ASIC021766-PA"/>
    <property type="gene ID" value="ASIC021766"/>
</dbReference>
<dbReference type="EMBL" id="ATLV01026896">
    <property type="status" value="NOT_ANNOTATED_CDS"/>
    <property type="molecule type" value="Genomic_DNA"/>
</dbReference>
<protein>
    <submittedName>
        <fullName evidence="2 3">S100P-binding protein isoform 2</fullName>
    </submittedName>
</protein>
<keyword evidence="1" id="KW-0732">Signal</keyword>
<organism evidence="2">
    <name type="scientific">Anopheles sinensis</name>
    <name type="common">Mosquito</name>
    <dbReference type="NCBI Taxonomy" id="74873"/>
    <lineage>
        <taxon>Eukaryota</taxon>
        <taxon>Metazoa</taxon>
        <taxon>Ecdysozoa</taxon>
        <taxon>Arthropoda</taxon>
        <taxon>Hexapoda</taxon>
        <taxon>Insecta</taxon>
        <taxon>Pterygota</taxon>
        <taxon>Neoptera</taxon>
        <taxon>Endopterygota</taxon>
        <taxon>Diptera</taxon>
        <taxon>Nematocera</taxon>
        <taxon>Culicoidea</taxon>
        <taxon>Culicidae</taxon>
        <taxon>Anophelinae</taxon>
        <taxon>Anopheles</taxon>
    </lineage>
</organism>
<name>A0A084WTJ2_ANOSI</name>
<reference evidence="2 4" key="1">
    <citation type="journal article" date="2014" name="BMC Genomics">
        <title>Genome sequence of Anopheles sinensis provides insight into genetics basis of mosquito competence for malaria parasites.</title>
        <authorList>
            <person name="Zhou D."/>
            <person name="Zhang D."/>
            <person name="Ding G."/>
            <person name="Shi L."/>
            <person name="Hou Q."/>
            <person name="Ye Y."/>
            <person name="Xu Y."/>
            <person name="Zhou H."/>
            <person name="Xiong C."/>
            <person name="Li S."/>
            <person name="Yu J."/>
            <person name="Hong S."/>
            <person name="Yu X."/>
            <person name="Zou P."/>
            <person name="Chen C."/>
            <person name="Chang X."/>
            <person name="Wang W."/>
            <person name="Lv Y."/>
            <person name="Sun Y."/>
            <person name="Ma L."/>
            <person name="Shen B."/>
            <person name="Zhu C."/>
        </authorList>
    </citation>
    <scope>NUCLEOTIDE SEQUENCE [LARGE SCALE GENOMIC DNA]</scope>
</reference>
<reference evidence="3" key="2">
    <citation type="submission" date="2020-05" db="UniProtKB">
        <authorList>
            <consortium name="EnsemblMetazoa"/>
        </authorList>
    </citation>
    <scope>IDENTIFICATION</scope>
</reference>
<accession>A0A084WTJ2</accession>
<proteinExistence type="predicted"/>
<sequence length="99" mass="11083">MKFINRITVFLLLLLAGVTKPNQEPRFQRLNQFLVPFGTPSHPGSVQSGGSRKCVTLFPFIRAGSGKRRLDSARGKVQGNSRRVRFLKIPDRNCKTLTG</sequence>
<evidence type="ECO:0000256" key="1">
    <source>
        <dbReference type="SAM" id="SignalP"/>
    </source>
</evidence>
<evidence type="ECO:0000313" key="2">
    <source>
        <dbReference type="EMBL" id="KFB53536.1"/>
    </source>
</evidence>
<dbReference type="AlphaFoldDB" id="A0A084WTJ2"/>